<name>A0A645EUK6_9ZZZZ</name>
<dbReference type="EMBL" id="VSSQ01050126">
    <property type="protein sequence ID" value="MPN04193.1"/>
    <property type="molecule type" value="Genomic_DNA"/>
</dbReference>
<sequence length="105" mass="11352">MQDLEERIEELESAGVEGASAYEVAAQNGFNGTKEEWLDSLVGPQGISGPAGADGLTTSVNFVEQVVGNISLTCDDIPEKRKTRRNCIIRRSGWTGGFMRRSSTT</sequence>
<dbReference type="AlphaFoldDB" id="A0A645EUK6"/>
<comment type="caution">
    <text evidence="1">The sequence shown here is derived from an EMBL/GenBank/DDBJ whole genome shotgun (WGS) entry which is preliminary data.</text>
</comment>
<organism evidence="1">
    <name type="scientific">bioreactor metagenome</name>
    <dbReference type="NCBI Taxonomy" id="1076179"/>
    <lineage>
        <taxon>unclassified sequences</taxon>
        <taxon>metagenomes</taxon>
        <taxon>ecological metagenomes</taxon>
    </lineage>
</organism>
<accession>A0A645EUK6</accession>
<evidence type="ECO:0000313" key="1">
    <source>
        <dbReference type="EMBL" id="MPN04193.1"/>
    </source>
</evidence>
<proteinExistence type="predicted"/>
<gene>
    <name evidence="1" type="ORF">SDC9_151429</name>
</gene>
<reference evidence="1" key="1">
    <citation type="submission" date="2019-08" db="EMBL/GenBank/DDBJ databases">
        <authorList>
            <person name="Kucharzyk K."/>
            <person name="Murdoch R.W."/>
            <person name="Higgins S."/>
            <person name="Loffler F."/>
        </authorList>
    </citation>
    <scope>NUCLEOTIDE SEQUENCE</scope>
</reference>
<protein>
    <submittedName>
        <fullName evidence="1">Uncharacterized protein</fullName>
    </submittedName>
</protein>